<proteinExistence type="predicted"/>
<dbReference type="RefSeq" id="WP_020867177.1">
    <property type="nucleotide sequence ID" value="NC_022785.1"/>
</dbReference>
<gene>
    <name evidence="1" type="ORF">D3C57_132745</name>
</gene>
<dbReference type="EMBL" id="QYCY01000002">
    <property type="protein sequence ID" value="RLV74093.1"/>
    <property type="molecule type" value="Genomic_DNA"/>
</dbReference>
<dbReference type="KEGG" id="src:M271_10870"/>
<evidence type="ECO:0000313" key="2">
    <source>
        <dbReference type="Proteomes" id="UP000281594"/>
    </source>
</evidence>
<accession>A0A0A0NH77</accession>
<name>A0A0A0NH77_STRRN</name>
<dbReference type="HOGENOM" id="CLU_2002677_0_0_11"/>
<reference evidence="1 2" key="1">
    <citation type="journal article" date="2018" name="J. Biol. Chem.">
        <title>Discovery of the actinoplanic acid pathway in Streptomyces rapamycinicus reveals a genetically conserved synergism with rapamycin.</title>
        <authorList>
            <person name="Mrak P."/>
            <person name="Krastel P."/>
            <person name="Pivk Lukancic P."/>
            <person name="Tao J."/>
            <person name="Pistorius D."/>
            <person name="Moore C.M."/>
        </authorList>
    </citation>
    <scope>NUCLEOTIDE SEQUENCE [LARGE SCALE GENOMIC DNA]</scope>
    <source>
        <strain evidence="1 2">NRRL 5491</strain>
    </source>
</reference>
<dbReference type="AlphaFoldDB" id="A0A0A0NH77"/>
<sequence>MENTTAEYSGSSVGQALKRCLVSMSADSASFPQQAKKSCFIINGLVRTERLAWRGQGGRDLFRVGIGSGGDWAPIEEAWDDGHLPDDELEELFIEHVILEDMIAQEAEQWGFPGNDYTIVVEPA</sequence>
<comment type="caution">
    <text evidence="1">The sequence shown here is derived from an EMBL/GenBank/DDBJ whole genome shotgun (WGS) entry which is preliminary data.</text>
</comment>
<evidence type="ECO:0000313" key="1">
    <source>
        <dbReference type="EMBL" id="RLV74093.1"/>
    </source>
</evidence>
<organism evidence="1 2">
    <name type="scientific">Streptomyces rapamycinicus (strain ATCC 29253 / DSM 41530 / NRRL 5491 / AYB-994)</name>
    <name type="common">Streptomyces hygroscopicus (strain ATCC 29253)</name>
    <dbReference type="NCBI Taxonomy" id="1343740"/>
    <lineage>
        <taxon>Bacteria</taxon>
        <taxon>Bacillati</taxon>
        <taxon>Actinomycetota</taxon>
        <taxon>Actinomycetes</taxon>
        <taxon>Kitasatosporales</taxon>
        <taxon>Streptomycetaceae</taxon>
        <taxon>Streptomyces</taxon>
        <taxon>Streptomyces violaceusniger group</taxon>
    </lineage>
</organism>
<protein>
    <submittedName>
        <fullName evidence="1">Uncharacterized protein</fullName>
    </submittedName>
</protein>
<dbReference type="Proteomes" id="UP000281594">
    <property type="component" value="Unassembled WGS sequence"/>
</dbReference>